<evidence type="ECO:0000256" key="3">
    <source>
        <dbReference type="PROSITE-ProRule" id="PRU00169"/>
    </source>
</evidence>
<dbReference type="Gene3D" id="3.40.50.2300">
    <property type="match status" value="1"/>
</dbReference>
<evidence type="ECO:0000259" key="4">
    <source>
        <dbReference type="PROSITE" id="PS50110"/>
    </source>
</evidence>
<proteinExistence type="predicted"/>
<accession>A0A0F3IMX7</accession>
<dbReference type="Proteomes" id="UP000033684">
    <property type="component" value="Unassembled WGS sequence"/>
</dbReference>
<evidence type="ECO:0000256" key="1">
    <source>
        <dbReference type="ARBA" id="ARBA00022553"/>
    </source>
</evidence>
<keyword evidence="2" id="KW-0902">Two-component regulatory system</keyword>
<comment type="caution">
    <text evidence="5">The sequence shown here is derived from an EMBL/GenBank/DDBJ whole genome shotgun (WGS) entry which is preliminary data.</text>
</comment>
<keyword evidence="1 3" id="KW-0597">Phosphoprotein</keyword>
<dbReference type="AlphaFoldDB" id="A0A0F3IMX7"/>
<protein>
    <submittedName>
        <fullName evidence="5">Response regulator receiver protein</fullName>
    </submittedName>
</protein>
<evidence type="ECO:0000313" key="6">
    <source>
        <dbReference type="Proteomes" id="UP000033684"/>
    </source>
</evidence>
<name>A0A0F3IMX7_9GAMM</name>
<reference evidence="6" key="1">
    <citation type="submission" date="2015-03" db="EMBL/GenBank/DDBJ databases">
        <title>Draft genome sequence of a novel methanotroph (Sn10-6) isolated from flooded ricefield rhizosphere in India.</title>
        <authorList>
            <person name="Pandit P.S."/>
            <person name="Pore S.D."/>
            <person name="Arora P."/>
            <person name="Kapse N.G."/>
            <person name="Dhakephalkar P.K."/>
            <person name="Rahalkar M.C."/>
        </authorList>
    </citation>
    <scope>NUCLEOTIDE SEQUENCE [LARGE SCALE GENOMIC DNA]</scope>
    <source>
        <strain evidence="6">Sn10-6</strain>
    </source>
</reference>
<gene>
    <name evidence="5" type="ORF">VZ94_08295</name>
</gene>
<dbReference type="InterPro" id="IPR050595">
    <property type="entry name" value="Bact_response_regulator"/>
</dbReference>
<evidence type="ECO:0000256" key="2">
    <source>
        <dbReference type="ARBA" id="ARBA00023012"/>
    </source>
</evidence>
<sequence>MDMDNNKKLLIVDDSKVSRMLIRAQVAAQRPEWAITEANSGEQALDIIDENLPDYCMMDINMSGILGTDAAEIILSKYPTVRIVILSANIQETYQNRASGLGISFVAKPVSEKSISQAISYFEGA</sequence>
<dbReference type="EMBL" id="LAJX01000077">
    <property type="protein sequence ID" value="KJV06904.1"/>
    <property type="molecule type" value="Genomic_DNA"/>
</dbReference>
<dbReference type="SUPFAM" id="SSF52172">
    <property type="entry name" value="CheY-like"/>
    <property type="match status" value="1"/>
</dbReference>
<dbReference type="SMART" id="SM00448">
    <property type="entry name" value="REC"/>
    <property type="match status" value="1"/>
</dbReference>
<feature type="domain" description="Response regulatory" evidence="4">
    <location>
        <begin position="8"/>
        <end position="123"/>
    </location>
</feature>
<dbReference type="GO" id="GO:0000160">
    <property type="term" value="P:phosphorelay signal transduction system"/>
    <property type="evidence" value="ECO:0007669"/>
    <property type="project" value="UniProtKB-KW"/>
</dbReference>
<keyword evidence="6" id="KW-1185">Reference proteome</keyword>
<reference evidence="5 6" key="2">
    <citation type="journal article" date="2016" name="Microb. Ecol.">
        <title>Genome Characteristics of a Novel Type I Methanotroph (Sn10-6) Isolated from a Flooded Indian Rice Field.</title>
        <authorList>
            <person name="Rahalkar M.C."/>
            <person name="Pandit P.S."/>
            <person name="Dhakephalkar P.K."/>
            <person name="Pore S."/>
            <person name="Arora P."/>
            <person name="Kapse N."/>
        </authorList>
    </citation>
    <scope>NUCLEOTIDE SEQUENCE [LARGE SCALE GENOMIC DNA]</scope>
    <source>
        <strain evidence="5 6">Sn10-6</strain>
    </source>
</reference>
<dbReference type="InterPro" id="IPR011006">
    <property type="entry name" value="CheY-like_superfamily"/>
</dbReference>
<dbReference type="InterPro" id="IPR001789">
    <property type="entry name" value="Sig_transdc_resp-reg_receiver"/>
</dbReference>
<dbReference type="PANTHER" id="PTHR44591:SF14">
    <property type="entry name" value="PROTEIN PILG"/>
    <property type="match status" value="1"/>
</dbReference>
<dbReference type="PROSITE" id="PS50110">
    <property type="entry name" value="RESPONSE_REGULATORY"/>
    <property type="match status" value="1"/>
</dbReference>
<dbReference type="Pfam" id="PF00072">
    <property type="entry name" value="Response_reg"/>
    <property type="match status" value="1"/>
</dbReference>
<dbReference type="CDD" id="cd00156">
    <property type="entry name" value="REC"/>
    <property type="match status" value="1"/>
</dbReference>
<organism evidence="5 6">
    <name type="scientific">Methylocucumis oryzae</name>
    <dbReference type="NCBI Taxonomy" id="1632867"/>
    <lineage>
        <taxon>Bacteria</taxon>
        <taxon>Pseudomonadati</taxon>
        <taxon>Pseudomonadota</taxon>
        <taxon>Gammaproteobacteria</taxon>
        <taxon>Methylococcales</taxon>
        <taxon>Methylococcaceae</taxon>
        <taxon>Methylocucumis</taxon>
    </lineage>
</organism>
<dbReference type="PANTHER" id="PTHR44591">
    <property type="entry name" value="STRESS RESPONSE REGULATOR PROTEIN 1"/>
    <property type="match status" value="1"/>
</dbReference>
<dbReference type="OrthoDB" id="9801101at2"/>
<evidence type="ECO:0000313" key="5">
    <source>
        <dbReference type="EMBL" id="KJV06904.1"/>
    </source>
</evidence>
<feature type="modified residue" description="4-aspartylphosphate" evidence="3">
    <location>
        <position position="59"/>
    </location>
</feature>